<dbReference type="GO" id="GO:0007187">
    <property type="term" value="P:G protein-coupled receptor signaling pathway, coupled to cyclic nucleotide second messenger"/>
    <property type="evidence" value="ECO:0000318"/>
    <property type="project" value="GO_Central"/>
</dbReference>
<dbReference type="GO" id="GO:0007268">
    <property type="term" value="P:chemical synaptic transmission"/>
    <property type="evidence" value="ECO:0000318"/>
    <property type="project" value="GO_Central"/>
</dbReference>
<protein>
    <recommendedName>
        <fullName evidence="13">G-protein coupled receptors family 1 profile domain-containing protein</fullName>
    </recommendedName>
</protein>
<keyword evidence="7" id="KW-1015">Disulfide bond</keyword>
<dbReference type="GO" id="GO:0005886">
    <property type="term" value="C:plasma membrane"/>
    <property type="evidence" value="ECO:0000318"/>
    <property type="project" value="GO_Central"/>
</dbReference>
<dbReference type="InParanoid" id="A0A7M7HMY7"/>
<dbReference type="InterPro" id="IPR017452">
    <property type="entry name" value="GPCR_Rhodpsn_7TM"/>
</dbReference>
<reference evidence="14" key="2">
    <citation type="submission" date="2021-01" db="UniProtKB">
        <authorList>
            <consortium name="EnsemblMetazoa"/>
        </authorList>
    </citation>
    <scope>IDENTIFICATION</scope>
</reference>
<evidence type="ECO:0000256" key="5">
    <source>
        <dbReference type="ARBA" id="ARBA00023040"/>
    </source>
</evidence>
<feature type="domain" description="G-protein coupled receptors family 1 profile" evidence="13">
    <location>
        <begin position="65"/>
        <end position="374"/>
    </location>
</feature>
<evidence type="ECO:0000256" key="6">
    <source>
        <dbReference type="ARBA" id="ARBA00023136"/>
    </source>
</evidence>
<keyword evidence="6 12" id="KW-0472">Membrane</keyword>
<evidence type="ECO:0000256" key="12">
    <source>
        <dbReference type="SAM" id="Phobius"/>
    </source>
</evidence>
<dbReference type="AlphaFoldDB" id="A0A7M7HMY7"/>
<evidence type="ECO:0000259" key="13">
    <source>
        <dbReference type="PROSITE" id="PS50262"/>
    </source>
</evidence>
<dbReference type="RefSeq" id="XP_011682732.1">
    <property type="nucleotide sequence ID" value="XM_011684430.2"/>
</dbReference>
<dbReference type="CDD" id="cd15065">
    <property type="entry name" value="7tmA_Ap5-HTB1-like"/>
    <property type="match status" value="1"/>
</dbReference>
<feature type="transmembrane region" description="Helical" evidence="12">
    <location>
        <begin position="44"/>
        <end position="73"/>
    </location>
</feature>
<dbReference type="PANTHER" id="PTHR24248:SF187">
    <property type="entry name" value="OCTOPAMINE RECEPTOR BETA-2R"/>
    <property type="match status" value="1"/>
</dbReference>
<evidence type="ECO:0000256" key="8">
    <source>
        <dbReference type="ARBA" id="ARBA00023170"/>
    </source>
</evidence>
<dbReference type="GO" id="GO:0030594">
    <property type="term" value="F:neurotransmitter receptor activity"/>
    <property type="evidence" value="ECO:0000318"/>
    <property type="project" value="GO_Central"/>
</dbReference>
<dbReference type="GeneID" id="579147"/>
<keyword evidence="15" id="KW-1185">Reference proteome</keyword>
<dbReference type="PRINTS" id="PR00237">
    <property type="entry name" value="GPCRRHODOPSN"/>
</dbReference>
<keyword evidence="3 10" id="KW-0812">Transmembrane</keyword>
<dbReference type="SMART" id="SM01381">
    <property type="entry name" value="7TM_GPCR_Srsx"/>
    <property type="match status" value="1"/>
</dbReference>
<dbReference type="Gene3D" id="1.20.1070.10">
    <property type="entry name" value="Rhodopsin 7-helix transmembrane proteins"/>
    <property type="match status" value="1"/>
</dbReference>
<dbReference type="GO" id="GO:0007188">
    <property type="term" value="P:adenylate cyclase-modulating G protein-coupled receptor signaling pathway"/>
    <property type="evidence" value="ECO:0000318"/>
    <property type="project" value="GO_Central"/>
</dbReference>
<feature type="region of interest" description="Disordered" evidence="11">
    <location>
        <begin position="407"/>
        <end position="428"/>
    </location>
</feature>
<feature type="compositionally biased region" description="Basic residues" evidence="11">
    <location>
        <begin position="407"/>
        <end position="420"/>
    </location>
</feature>
<feature type="transmembrane region" description="Helical" evidence="12">
    <location>
        <begin position="124"/>
        <end position="144"/>
    </location>
</feature>
<dbReference type="SUPFAM" id="SSF81321">
    <property type="entry name" value="Family A G protein-coupled receptor-like"/>
    <property type="match status" value="1"/>
</dbReference>
<dbReference type="Pfam" id="PF00001">
    <property type="entry name" value="7tm_1"/>
    <property type="match status" value="2"/>
</dbReference>
<dbReference type="GO" id="GO:0004993">
    <property type="term" value="F:G protein-coupled serotonin receptor activity"/>
    <property type="evidence" value="ECO:0000318"/>
    <property type="project" value="GO_Central"/>
</dbReference>
<feature type="transmembrane region" description="Helical" evidence="12">
    <location>
        <begin position="319"/>
        <end position="342"/>
    </location>
</feature>
<dbReference type="PRINTS" id="PR00242">
    <property type="entry name" value="DOPAMINER"/>
</dbReference>
<evidence type="ECO:0000256" key="4">
    <source>
        <dbReference type="ARBA" id="ARBA00022989"/>
    </source>
</evidence>
<keyword evidence="2" id="KW-1003">Cell membrane</keyword>
<dbReference type="OMA" id="FCNIWIS"/>
<evidence type="ECO:0000256" key="9">
    <source>
        <dbReference type="ARBA" id="ARBA00023224"/>
    </source>
</evidence>
<evidence type="ECO:0000313" key="14">
    <source>
        <dbReference type="EnsemblMetazoa" id="XP_011682732"/>
    </source>
</evidence>
<comment type="subcellular location">
    <subcellularLocation>
        <location evidence="1">Cell membrane</location>
        <topology evidence="1">Multi-pass membrane protein</topology>
    </subcellularLocation>
</comment>
<name>A0A7M7HMY7_STRPU</name>
<sequence length="461" mass="52064">MEDQRTTSALISTLSVDAAADELSMSEYDYSTEEPPADPDGGMPIVQMVLIGLVLALIIVTSIFGNILVCAAVATEDKLRRTGNLFIVSLAMADLLVSFLVMPFAMFNDLLGYWVFSHRFCNVWVSFDIMFSTASILNLCAISVDRYIHIKRPFKYYHWMTKRMVIAMILCVWGMSALISFIPIHLGWHKDASDTSASLHPSAHLFPLSANLSNFTHPDMQTLSPNSITVSHLHPPDTDPGDDYFECALSLNATYAVFSSLISFIIPCLIMISIYACIFKAVRERMRNARLGRLGSSKNHHPDTQYHCNSQAASDHKAAITLGIIMGVFLMCWLPFFIYNIVLPLCASCLFSELAFKILTWLGYFNSCLNPVIYSIFNQDFRNAFKNILFYRIAGVLCRCWDKRPRKRHRGHHSSITKRTRPNDINGRVRFDAPAYGLRAHRKTNISDTSLETIREKISPT</sequence>
<feature type="transmembrane region" description="Helical" evidence="12">
    <location>
        <begin position="255"/>
        <end position="278"/>
    </location>
</feature>
<keyword evidence="9 10" id="KW-0807">Transducer</keyword>
<evidence type="ECO:0000256" key="7">
    <source>
        <dbReference type="ARBA" id="ARBA00023157"/>
    </source>
</evidence>
<feature type="transmembrane region" description="Helical" evidence="12">
    <location>
        <begin position="165"/>
        <end position="186"/>
    </location>
</feature>
<evidence type="ECO:0000256" key="10">
    <source>
        <dbReference type="RuleBase" id="RU000688"/>
    </source>
</evidence>
<comment type="similarity">
    <text evidence="10">Belongs to the G-protein coupled receptor 1 family.</text>
</comment>
<evidence type="ECO:0000256" key="2">
    <source>
        <dbReference type="ARBA" id="ARBA00022475"/>
    </source>
</evidence>
<keyword evidence="5 10" id="KW-0297">G-protein coupled receptor</keyword>
<keyword evidence="4 12" id="KW-1133">Transmembrane helix</keyword>
<dbReference type="InterPro" id="IPR000276">
    <property type="entry name" value="GPCR_Rhodpsn"/>
</dbReference>
<dbReference type="GO" id="GO:0045202">
    <property type="term" value="C:synapse"/>
    <property type="evidence" value="ECO:0007669"/>
    <property type="project" value="GOC"/>
</dbReference>
<evidence type="ECO:0000313" key="15">
    <source>
        <dbReference type="Proteomes" id="UP000007110"/>
    </source>
</evidence>
<dbReference type="EnsemblMetazoa" id="XM_011684430">
    <property type="protein sequence ID" value="XP_011682732"/>
    <property type="gene ID" value="LOC579147"/>
</dbReference>
<reference evidence="15" key="1">
    <citation type="submission" date="2015-02" db="EMBL/GenBank/DDBJ databases">
        <title>Genome sequencing for Strongylocentrotus purpuratus.</title>
        <authorList>
            <person name="Murali S."/>
            <person name="Liu Y."/>
            <person name="Vee V."/>
            <person name="English A."/>
            <person name="Wang M."/>
            <person name="Skinner E."/>
            <person name="Han Y."/>
            <person name="Muzny D.M."/>
            <person name="Worley K.C."/>
            <person name="Gibbs R.A."/>
        </authorList>
    </citation>
    <scope>NUCLEOTIDE SEQUENCE</scope>
</reference>
<keyword evidence="8 10" id="KW-0675">Receptor</keyword>
<feature type="transmembrane region" description="Helical" evidence="12">
    <location>
        <begin position="85"/>
        <end position="104"/>
    </location>
</feature>
<proteinExistence type="inferred from homology"/>
<evidence type="ECO:0000256" key="11">
    <source>
        <dbReference type="SAM" id="MobiDB-lite"/>
    </source>
</evidence>
<dbReference type="OrthoDB" id="5957871at2759"/>
<evidence type="ECO:0000256" key="3">
    <source>
        <dbReference type="ARBA" id="ARBA00022692"/>
    </source>
</evidence>
<dbReference type="KEGG" id="spu:579147"/>
<accession>A0A7M7HMY7</accession>
<dbReference type="PROSITE" id="PS00237">
    <property type="entry name" value="G_PROTEIN_RECEP_F1_1"/>
    <property type="match status" value="1"/>
</dbReference>
<dbReference type="InterPro" id="IPR000929">
    <property type="entry name" value="Dopamine_rcpt"/>
</dbReference>
<evidence type="ECO:0000256" key="1">
    <source>
        <dbReference type="ARBA" id="ARBA00004651"/>
    </source>
</evidence>
<dbReference type="PROSITE" id="PS50262">
    <property type="entry name" value="G_PROTEIN_RECEP_F1_2"/>
    <property type="match status" value="1"/>
</dbReference>
<feature type="transmembrane region" description="Helical" evidence="12">
    <location>
        <begin position="354"/>
        <end position="377"/>
    </location>
</feature>
<organism evidence="14 15">
    <name type="scientific">Strongylocentrotus purpuratus</name>
    <name type="common">Purple sea urchin</name>
    <dbReference type="NCBI Taxonomy" id="7668"/>
    <lineage>
        <taxon>Eukaryota</taxon>
        <taxon>Metazoa</taxon>
        <taxon>Echinodermata</taxon>
        <taxon>Eleutherozoa</taxon>
        <taxon>Echinozoa</taxon>
        <taxon>Echinoidea</taxon>
        <taxon>Euechinoidea</taxon>
        <taxon>Echinacea</taxon>
        <taxon>Camarodonta</taxon>
        <taxon>Echinidea</taxon>
        <taxon>Strongylocentrotidae</taxon>
        <taxon>Strongylocentrotus</taxon>
    </lineage>
</organism>
<dbReference type="GO" id="GO:0030425">
    <property type="term" value="C:dendrite"/>
    <property type="evidence" value="ECO:0000318"/>
    <property type="project" value="GO_Central"/>
</dbReference>
<dbReference type="Proteomes" id="UP000007110">
    <property type="component" value="Unassembled WGS sequence"/>
</dbReference>
<dbReference type="PANTHER" id="PTHR24248">
    <property type="entry name" value="ADRENERGIC RECEPTOR-RELATED G-PROTEIN COUPLED RECEPTOR"/>
    <property type="match status" value="1"/>
</dbReference>